<evidence type="ECO:0000313" key="1">
    <source>
        <dbReference type="EMBL" id="ARR00632.1"/>
    </source>
</evidence>
<dbReference type="KEGG" id="camy:CSUIS_0817"/>
<protein>
    <recommendedName>
        <fullName evidence="3">Type II secretion system protein</fullName>
    </recommendedName>
</protein>
<reference evidence="2" key="1">
    <citation type="journal article" date="2017" name="Genome Biol. Evol.">
        <title>Comparative Genomic Analysis Identifies a Campylobacter Clade Deficient in Selenium Metabolism.</title>
        <authorList>
            <person name="Miller W.G."/>
            <person name="Yee E."/>
            <person name="Lopes B.S."/>
            <person name="Chapman M.H."/>
            <person name="Huynh S."/>
            <person name="Bono J.L."/>
            <person name="Parker C.T."/>
            <person name="Strachan N.J.C."/>
            <person name="Forbes K.J."/>
        </authorList>
    </citation>
    <scope>NUCLEOTIDE SEQUENCE [LARGE SCALE GENOMIC DNA]</scope>
    <source>
        <strain evidence="2">RM6137</strain>
    </source>
</reference>
<gene>
    <name evidence="1" type="ORF">CSUIS_0817</name>
</gene>
<accession>A0A1X9SWJ7</accession>
<name>A0A1X9SWJ7_9BACT</name>
<evidence type="ECO:0000313" key="2">
    <source>
        <dbReference type="Proteomes" id="UP000194260"/>
    </source>
</evidence>
<sequence>MRGGFSLILTIVFILAISSIALNIITINSTTISMTNQLYLHSQAKLIAISSTQNAIANIQRNDFDKSCPSQFTLYYPNNGDYMLKSVVTIKYIGGKMPKTCNAQIWKESKDSSGIKAAIMHTLVNSNPNLLITPVNISKITTQKP</sequence>
<dbReference type="STRING" id="1660073.CSUIS_0817"/>
<dbReference type="RefSeq" id="WP_086297295.1">
    <property type="nucleotide sequence ID" value="NZ_CP018789.1"/>
</dbReference>
<dbReference type="AlphaFoldDB" id="A0A1X9SWJ7"/>
<organism evidence="1 2">
    <name type="scientific">Campylobacter porcelli</name>
    <dbReference type="NCBI Taxonomy" id="1660073"/>
    <lineage>
        <taxon>Bacteria</taxon>
        <taxon>Pseudomonadati</taxon>
        <taxon>Campylobacterota</taxon>
        <taxon>Epsilonproteobacteria</taxon>
        <taxon>Campylobacterales</taxon>
        <taxon>Campylobacteraceae</taxon>
        <taxon>Campylobacter</taxon>
    </lineage>
</organism>
<dbReference type="EMBL" id="CP018789">
    <property type="protein sequence ID" value="ARR00632.1"/>
    <property type="molecule type" value="Genomic_DNA"/>
</dbReference>
<evidence type="ECO:0008006" key="3">
    <source>
        <dbReference type="Google" id="ProtNLM"/>
    </source>
</evidence>
<dbReference type="Proteomes" id="UP000194260">
    <property type="component" value="Chromosome"/>
</dbReference>
<proteinExistence type="predicted"/>